<dbReference type="Proteomes" id="UP001140234">
    <property type="component" value="Unassembled WGS sequence"/>
</dbReference>
<evidence type="ECO:0000313" key="1">
    <source>
        <dbReference type="EMBL" id="KAJ2764474.1"/>
    </source>
</evidence>
<comment type="caution">
    <text evidence="1">The sequence shown here is derived from an EMBL/GenBank/DDBJ whole genome shotgun (WGS) entry which is preliminary data.</text>
</comment>
<protein>
    <submittedName>
        <fullName evidence="1">Uncharacterized protein</fullName>
    </submittedName>
</protein>
<evidence type="ECO:0000313" key="2">
    <source>
        <dbReference type="Proteomes" id="UP001140234"/>
    </source>
</evidence>
<organism evidence="1 2">
    <name type="scientific">Coemansia nantahalensis</name>
    <dbReference type="NCBI Taxonomy" id="2789366"/>
    <lineage>
        <taxon>Eukaryota</taxon>
        <taxon>Fungi</taxon>
        <taxon>Fungi incertae sedis</taxon>
        <taxon>Zoopagomycota</taxon>
        <taxon>Kickxellomycotina</taxon>
        <taxon>Kickxellomycetes</taxon>
        <taxon>Kickxellales</taxon>
        <taxon>Kickxellaceae</taxon>
        <taxon>Coemansia</taxon>
    </lineage>
</organism>
<keyword evidence="2" id="KW-1185">Reference proteome</keyword>
<sequence>MFNRAESIGLTALNGFSILCSLFVAIFIHMYRNDISVLAATQTQHKRRRQQRLSQPQVQTRAQRQRSVLRPFGTQARMYLSLPAPLRLLFIASVVDVLCSAFRMYFVGVGAPWFGGSKDANCKAAMAGMTFFNLLSVFVRALVCVHLHLVIFTSANRVLHYERQFLLAALAIALVLATLPLITNNYAWMDADPVSGRSQCGYFRMPPTADPGDALAEDRARAAMKKGLALMWATEFAGVTLTVAYCAVVVVSVVIQLVHKHIALKRLGKGQNLIEVPAMQRHEFLRMAARVVRRMLQFPVMIFVGHALEVIYGMVTLSRALRLMRENMVLGAADTPADRGLDRLYLASHVMLGMEGVITLLFLPLEPPIRLMLRTMYLRRRAELSRLGTIKSLPRRRISERWP</sequence>
<proteinExistence type="predicted"/>
<gene>
    <name evidence="1" type="ORF">IWQ57_005153</name>
</gene>
<accession>A0ACC1JP30</accession>
<feature type="non-terminal residue" evidence="1">
    <location>
        <position position="403"/>
    </location>
</feature>
<name>A0ACC1JP30_9FUNG</name>
<reference evidence="1" key="1">
    <citation type="submission" date="2022-07" db="EMBL/GenBank/DDBJ databases">
        <title>Phylogenomic reconstructions and comparative analyses of Kickxellomycotina fungi.</title>
        <authorList>
            <person name="Reynolds N.K."/>
            <person name="Stajich J.E."/>
            <person name="Barry K."/>
            <person name="Grigoriev I.V."/>
            <person name="Crous P."/>
            <person name="Smith M.E."/>
        </authorList>
    </citation>
    <scope>NUCLEOTIDE SEQUENCE</scope>
    <source>
        <strain evidence="1">CBS 109366</strain>
    </source>
</reference>
<dbReference type="EMBL" id="JANBUJ010002336">
    <property type="protein sequence ID" value="KAJ2764474.1"/>
    <property type="molecule type" value="Genomic_DNA"/>
</dbReference>